<feature type="region of interest" description="Disordered" evidence="1">
    <location>
        <begin position="561"/>
        <end position="582"/>
    </location>
</feature>
<sequence length="691" mass="75216">MRSAISGTEQKAGFSGRTDAQARCPARLRGSIRRPRSAVAAIDPMQLVDAAQAMVSHMPMADVTVALPCSMMKCGDVLHRSTLDLELRGELSGPDWRTFALLAAAGAYLFVPPGVLPGAWDYYVVSKKDRESRAYSKDDIVLGRKLATGGFGTVYRGDLTTADGSVVPVIVKKAKEFGQAEAYMNERMSRVGGKHCAEFVTAFDERFMESPADVARAGAKAQRKASAAPSPLDDAVWLVWMYEGDNTLYDLMEDVREFPYNLEPLLLERQLQVPRGPRRKLATIKLVMKQLLEALAAAHATGIVHRDVKPQNCIVSDRDKKLKLIDLGAAADLRVGINYVPNEYLLDPRYAPPQQYVMSTQTPRPPPKPVAAFLSPVLWRMENPDRFDMYSCGVTLLQMAFPALRSDNAIIAFNRRLEALNWDLRRWRLEEEGKKGFAEGFELLDLDDGAGWELLCSLMAYKPTDRLTAAGALASPFFNENFQPAKQSAKALGNAARSLLPSSEVMDAFSATVTGQSRGSLTEAQLKQELGLEEKAPVAPRGASNTITWWEERQTDLKRSIEKRAGSSSGSGSGSTRVKTNGASGSAAIKKAAKAQFQFSVDDANGKSVSNENESVNGNGKGKSGSGIKIAGLLAGLSLGGIVGRGAAAEEEEEEDVYGEEYEEEQEEEKEVVMAGQKLGGFDIMGLLKRK</sequence>
<organism evidence="3">
    <name type="scientific">Chlamydomonas leiostraca</name>
    <dbReference type="NCBI Taxonomy" id="1034604"/>
    <lineage>
        <taxon>Eukaryota</taxon>
        <taxon>Viridiplantae</taxon>
        <taxon>Chlorophyta</taxon>
        <taxon>core chlorophytes</taxon>
        <taxon>Chlorophyceae</taxon>
        <taxon>CS clade</taxon>
        <taxon>Chlamydomonadales</taxon>
        <taxon>Chlamydomonadaceae</taxon>
        <taxon>Chlamydomonas</taxon>
    </lineage>
</organism>
<dbReference type="SUPFAM" id="SSF56112">
    <property type="entry name" value="Protein kinase-like (PK-like)"/>
    <property type="match status" value="1"/>
</dbReference>
<feature type="domain" description="Protein kinase" evidence="2">
    <location>
        <begin position="140"/>
        <end position="478"/>
    </location>
</feature>
<feature type="region of interest" description="Disordered" evidence="1">
    <location>
        <begin position="648"/>
        <end position="668"/>
    </location>
</feature>
<dbReference type="AlphaFoldDB" id="A0A7S0RMI5"/>
<feature type="compositionally biased region" description="Low complexity" evidence="1">
    <location>
        <begin position="606"/>
        <end position="618"/>
    </location>
</feature>
<dbReference type="PANTHER" id="PTHR46699">
    <property type="entry name" value="SERINE/THREONINE-PROTEIN KINASE STN8, CHLOROPLASTIC-RELATED"/>
    <property type="match status" value="1"/>
</dbReference>
<evidence type="ECO:0000313" key="3">
    <source>
        <dbReference type="EMBL" id="CAD8681080.1"/>
    </source>
</evidence>
<feature type="compositionally biased region" description="Acidic residues" evidence="1">
    <location>
        <begin position="649"/>
        <end position="668"/>
    </location>
</feature>
<dbReference type="SMART" id="SM00220">
    <property type="entry name" value="S_TKc"/>
    <property type="match status" value="1"/>
</dbReference>
<dbReference type="PROSITE" id="PS50011">
    <property type="entry name" value="PROTEIN_KINASE_DOM"/>
    <property type="match status" value="1"/>
</dbReference>
<reference evidence="3" key="1">
    <citation type="submission" date="2021-01" db="EMBL/GenBank/DDBJ databases">
        <authorList>
            <person name="Corre E."/>
            <person name="Pelletier E."/>
            <person name="Niang G."/>
            <person name="Scheremetjew M."/>
            <person name="Finn R."/>
            <person name="Kale V."/>
            <person name="Holt S."/>
            <person name="Cochrane G."/>
            <person name="Meng A."/>
            <person name="Brown T."/>
            <person name="Cohen L."/>
        </authorList>
    </citation>
    <scope>NUCLEOTIDE SEQUENCE</scope>
    <source>
        <strain evidence="3">SAG 11-49</strain>
    </source>
</reference>
<dbReference type="Pfam" id="PF00069">
    <property type="entry name" value="Pkinase"/>
    <property type="match status" value="1"/>
</dbReference>
<feature type="region of interest" description="Disordered" evidence="1">
    <location>
        <begin position="1"/>
        <end position="21"/>
    </location>
</feature>
<dbReference type="InterPro" id="IPR000719">
    <property type="entry name" value="Prot_kinase_dom"/>
</dbReference>
<feature type="region of interest" description="Disordered" evidence="1">
    <location>
        <begin position="604"/>
        <end position="623"/>
    </location>
</feature>
<dbReference type="Gene3D" id="1.10.510.10">
    <property type="entry name" value="Transferase(Phosphotransferase) domain 1"/>
    <property type="match status" value="1"/>
</dbReference>
<dbReference type="PROSITE" id="PS00108">
    <property type="entry name" value="PROTEIN_KINASE_ST"/>
    <property type="match status" value="1"/>
</dbReference>
<evidence type="ECO:0000256" key="1">
    <source>
        <dbReference type="SAM" id="MobiDB-lite"/>
    </source>
</evidence>
<dbReference type="InterPro" id="IPR011009">
    <property type="entry name" value="Kinase-like_dom_sf"/>
</dbReference>
<dbReference type="GO" id="GO:0004672">
    <property type="term" value="F:protein kinase activity"/>
    <property type="evidence" value="ECO:0007669"/>
    <property type="project" value="InterPro"/>
</dbReference>
<dbReference type="GO" id="GO:0005524">
    <property type="term" value="F:ATP binding"/>
    <property type="evidence" value="ECO:0007669"/>
    <property type="project" value="InterPro"/>
</dbReference>
<name>A0A7S0RMI5_9CHLO</name>
<protein>
    <recommendedName>
        <fullName evidence="2">Protein kinase domain-containing protein</fullName>
    </recommendedName>
</protein>
<dbReference type="Gene3D" id="3.30.200.20">
    <property type="entry name" value="Phosphorylase Kinase, domain 1"/>
    <property type="match status" value="1"/>
</dbReference>
<evidence type="ECO:0000259" key="2">
    <source>
        <dbReference type="PROSITE" id="PS50011"/>
    </source>
</evidence>
<dbReference type="CDD" id="cd14013">
    <property type="entry name" value="STKc_SNT7_plant"/>
    <property type="match status" value="1"/>
</dbReference>
<gene>
    <name evidence="3" type="ORF">CLEI1391_LOCUS9928</name>
</gene>
<proteinExistence type="predicted"/>
<accession>A0A7S0RMI5</accession>
<dbReference type="InterPro" id="IPR008271">
    <property type="entry name" value="Ser/Thr_kinase_AS"/>
</dbReference>
<dbReference type="PANTHER" id="PTHR46699:SF4">
    <property type="entry name" value="SERINE_THREONINE-PROTEIN KINASE STN7, CHLOROPLASTIC"/>
    <property type="match status" value="1"/>
</dbReference>
<dbReference type="EMBL" id="HBFB01017700">
    <property type="protein sequence ID" value="CAD8681080.1"/>
    <property type="molecule type" value="Transcribed_RNA"/>
</dbReference>